<keyword evidence="1" id="KW-0732">Signal</keyword>
<gene>
    <name evidence="2" type="ORF">JX265_010377</name>
</gene>
<keyword evidence="3" id="KW-1185">Reference proteome</keyword>
<dbReference type="AlphaFoldDB" id="A0A9P9WEF4"/>
<feature type="signal peptide" evidence="1">
    <location>
        <begin position="1"/>
        <end position="19"/>
    </location>
</feature>
<evidence type="ECO:0000313" key="3">
    <source>
        <dbReference type="Proteomes" id="UP000829685"/>
    </source>
</evidence>
<evidence type="ECO:0000313" key="2">
    <source>
        <dbReference type="EMBL" id="KAI1859374.1"/>
    </source>
</evidence>
<feature type="chain" id="PRO_5040132008" evidence="1">
    <location>
        <begin position="20"/>
        <end position="196"/>
    </location>
</feature>
<accession>A0A9P9WEF4</accession>
<proteinExistence type="predicted"/>
<dbReference type="Proteomes" id="UP000829685">
    <property type="component" value="Unassembled WGS sequence"/>
</dbReference>
<name>A0A9P9WEF4_9PEZI</name>
<comment type="caution">
    <text evidence="2">The sequence shown here is derived from an EMBL/GenBank/DDBJ whole genome shotgun (WGS) entry which is preliminary data.</text>
</comment>
<sequence length="196" mass="22053">MHPFRFLFAILSVFTLSVAGSAIVKRTPGTDNYAVLTAALQKAGKPIDPNKRYGLYEYFAVDGQWNCNKYFTHVALVIGNIVTGSNGPEFRGQQFEMRKRGDGGSGGIQGEQTVAQYEENWWANHYHPLDMYGNKLPQWIANAHKHVYELAGEVGESPFLEIRGLGADYIRDHPTYNVVTNSCQTYAGWLFKQVKK</sequence>
<evidence type="ECO:0000256" key="1">
    <source>
        <dbReference type="SAM" id="SignalP"/>
    </source>
</evidence>
<organism evidence="2 3">
    <name type="scientific">Neoarthrinium moseri</name>
    <dbReference type="NCBI Taxonomy" id="1658444"/>
    <lineage>
        <taxon>Eukaryota</taxon>
        <taxon>Fungi</taxon>
        <taxon>Dikarya</taxon>
        <taxon>Ascomycota</taxon>
        <taxon>Pezizomycotina</taxon>
        <taxon>Sordariomycetes</taxon>
        <taxon>Xylariomycetidae</taxon>
        <taxon>Amphisphaeriales</taxon>
        <taxon>Apiosporaceae</taxon>
        <taxon>Neoarthrinium</taxon>
    </lineage>
</organism>
<protein>
    <submittedName>
        <fullName evidence="2">Uncharacterized protein</fullName>
    </submittedName>
</protein>
<reference evidence="2" key="1">
    <citation type="submission" date="2021-03" db="EMBL/GenBank/DDBJ databases">
        <title>Revisited historic fungal species revealed as producer of novel bioactive compounds through whole genome sequencing and comparative genomics.</title>
        <authorList>
            <person name="Vignolle G.A."/>
            <person name="Hochenegger N."/>
            <person name="Mach R.L."/>
            <person name="Mach-Aigner A.R."/>
            <person name="Javad Rahimi M."/>
            <person name="Salim K.A."/>
            <person name="Chan C.M."/>
            <person name="Lim L.B.L."/>
            <person name="Cai F."/>
            <person name="Druzhinina I.S."/>
            <person name="U'Ren J.M."/>
            <person name="Derntl C."/>
        </authorList>
    </citation>
    <scope>NUCLEOTIDE SEQUENCE</scope>
    <source>
        <strain evidence="2">TUCIM 5799</strain>
    </source>
</reference>
<dbReference type="EMBL" id="JAFIMR010000034">
    <property type="protein sequence ID" value="KAI1859374.1"/>
    <property type="molecule type" value="Genomic_DNA"/>
</dbReference>